<dbReference type="RefSeq" id="WP_306760792.1">
    <property type="nucleotide sequence ID" value="NZ_CP118224.1"/>
</dbReference>
<reference evidence="4 5" key="1">
    <citation type="submission" date="2023-02" db="EMBL/GenBank/DDBJ databases">
        <title>Complete genome sequence of a novel bacterium Oceanimonas sp. NTOU-MSR1 isolated from marine coast sediment.</title>
        <authorList>
            <person name="Yang H.-T."/>
            <person name="Chen Y.-L."/>
            <person name="Ho Y.-N."/>
        </authorList>
    </citation>
    <scope>NUCLEOTIDE SEQUENCE [LARGE SCALE GENOMIC DNA]</scope>
    <source>
        <strain evidence="4 5">NTOU-MSR1</strain>
    </source>
</reference>
<name>A0AA50KM70_9GAMM</name>
<keyword evidence="2 4" id="KW-0012">Acyltransferase</keyword>
<protein>
    <submittedName>
        <fullName evidence="4">N-acetyltransferase</fullName>
        <ecNumber evidence="4">2.3.1.-</ecNumber>
    </submittedName>
</protein>
<dbReference type="PANTHER" id="PTHR43800">
    <property type="entry name" value="PEPTIDYL-LYSINE N-ACETYLTRANSFERASE YJAB"/>
    <property type="match status" value="1"/>
</dbReference>
<keyword evidence="5" id="KW-1185">Reference proteome</keyword>
<organism evidence="4 5">
    <name type="scientific">Oceanimonas pelagia</name>
    <dbReference type="NCBI Taxonomy" id="3028314"/>
    <lineage>
        <taxon>Bacteria</taxon>
        <taxon>Pseudomonadati</taxon>
        <taxon>Pseudomonadota</taxon>
        <taxon>Gammaproteobacteria</taxon>
        <taxon>Aeromonadales</taxon>
        <taxon>Aeromonadaceae</taxon>
        <taxon>Oceanimonas</taxon>
    </lineage>
</organism>
<accession>A0AA50KM70</accession>
<dbReference type="InterPro" id="IPR000182">
    <property type="entry name" value="GNAT_dom"/>
</dbReference>
<sequence length="142" mass="16129">MIRQARPEDTDAILDVWLLASLQAHDFVPAAYWWQQQEQMRARYLPSAEVWVCERDGEIQGFIALAEDYLAALFVRPDCQQKGIGKALMATAKRRRRYLSLRVYCENDIAVNFYRQHGFAITAESVDPGTGQPQLCMGFGGA</sequence>
<dbReference type="CDD" id="cd04301">
    <property type="entry name" value="NAT_SF"/>
    <property type="match status" value="1"/>
</dbReference>
<evidence type="ECO:0000259" key="3">
    <source>
        <dbReference type="PROSITE" id="PS51186"/>
    </source>
</evidence>
<keyword evidence="1 4" id="KW-0808">Transferase</keyword>
<gene>
    <name evidence="4" type="ORF">PU634_10760</name>
</gene>
<dbReference type="KEGG" id="ope:PU634_10760"/>
<dbReference type="Pfam" id="PF13508">
    <property type="entry name" value="Acetyltransf_7"/>
    <property type="match status" value="1"/>
</dbReference>
<evidence type="ECO:0000256" key="2">
    <source>
        <dbReference type="ARBA" id="ARBA00023315"/>
    </source>
</evidence>
<dbReference type="Proteomes" id="UP001223802">
    <property type="component" value="Chromosome"/>
</dbReference>
<dbReference type="NCBIfam" id="NF007853">
    <property type="entry name" value="PRK10562.1"/>
    <property type="match status" value="1"/>
</dbReference>
<evidence type="ECO:0000256" key="1">
    <source>
        <dbReference type="ARBA" id="ARBA00022679"/>
    </source>
</evidence>
<dbReference type="PANTHER" id="PTHR43800:SF1">
    <property type="entry name" value="PEPTIDYL-LYSINE N-ACETYLTRANSFERASE YJAB"/>
    <property type="match status" value="1"/>
</dbReference>
<dbReference type="PROSITE" id="PS51186">
    <property type="entry name" value="GNAT"/>
    <property type="match status" value="1"/>
</dbReference>
<proteinExistence type="predicted"/>
<evidence type="ECO:0000313" key="4">
    <source>
        <dbReference type="EMBL" id="WMC09597.1"/>
    </source>
</evidence>
<dbReference type="EC" id="2.3.1.-" evidence="4"/>
<feature type="domain" description="N-acetyltransferase" evidence="3">
    <location>
        <begin position="1"/>
        <end position="142"/>
    </location>
</feature>
<dbReference type="InterPro" id="IPR016181">
    <property type="entry name" value="Acyl_CoA_acyltransferase"/>
</dbReference>
<dbReference type="GO" id="GO:0016747">
    <property type="term" value="F:acyltransferase activity, transferring groups other than amino-acyl groups"/>
    <property type="evidence" value="ECO:0007669"/>
    <property type="project" value="InterPro"/>
</dbReference>
<dbReference type="SUPFAM" id="SSF55729">
    <property type="entry name" value="Acyl-CoA N-acyltransferases (Nat)"/>
    <property type="match status" value="1"/>
</dbReference>
<evidence type="ECO:0000313" key="5">
    <source>
        <dbReference type="Proteomes" id="UP001223802"/>
    </source>
</evidence>
<dbReference type="EMBL" id="CP118224">
    <property type="protein sequence ID" value="WMC09597.1"/>
    <property type="molecule type" value="Genomic_DNA"/>
</dbReference>
<dbReference type="Gene3D" id="3.40.630.30">
    <property type="match status" value="1"/>
</dbReference>
<dbReference type="AlphaFoldDB" id="A0AA50KM70"/>